<dbReference type="InterPro" id="IPR029021">
    <property type="entry name" value="Prot-tyrosine_phosphatase-like"/>
</dbReference>
<dbReference type="Proteomes" id="UP001208570">
    <property type="component" value="Unassembled WGS sequence"/>
</dbReference>
<dbReference type="PROSITE" id="PS50056">
    <property type="entry name" value="TYR_PHOSPHATASE_2"/>
    <property type="match status" value="1"/>
</dbReference>
<dbReference type="InterPro" id="IPR016130">
    <property type="entry name" value="Tyr_Pase_AS"/>
</dbReference>
<dbReference type="GO" id="GO:0005737">
    <property type="term" value="C:cytoplasm"/>
    <property type="evidence" value="ECO:0007669"/>
    <property type="project" value="TreeGrafter"/>
</dbReference>
<evidence type="ECO:0000256" key="1">
    <source>
        <dbReference type="ARBA" id="ARBA00008601"/>
    </source>
</evidence>
<evidence type="ECO:0000256" key="3">
    <source>
        <dbReference type="ARBA" id="ARBA00022801"/>
    </source>
</evidence>
<evidence type="ECO:0000313" key="10">
    <source>
        <dbReference type="Proteomes" id="UP001208570"/>
    </source>
</evidence>
<name>A0AAD9K3R5_9ANNE</name>
<sequence>MSFRRTYDLRHQSPRASGSLSNRPNGLLDVRAYPELPSKSDRFNAQNRKWPSYGEDAQQSAGLKVRYGRQEGWDVRRSRAPITNGYSYHGMGDNRHSQHAALYNGNLANDRKPGVYRSPANVVGVGPGNRYSFDNYNNNNSSQVSRSLDYGYHRLSGQKMTNKRQAPKKAESRDTEAYYLQKLREVIYDKKTPTVKASPAKVLDYLYLGSYWNAKHVLYLQKLGITHVLNCAATPRTDDGNPYHPDTGITHYMTIFAQDVETYDMLQHVERAIAFIDEARRKGGKIFVHCVMGVNRSGFIVAAYLIGALKIPLMTTVRLLKDKRGTVLYNAGFQKQLVYYARRKGLL</sequence>
<feature type="region of interest" description="Disordered" evidence="5">
    <location>
        <begin position="38"/>
        <end position="61"/>
    </location>
</feature>
<keyword evidence="6" id="KW-0472">Membrane</keyword>
<evidence type="ECO:0000256" key="5">
    <source>
        <dbReference type="SAM" id="MobiDB-lite"/>
    </source>
</evidence>
<keyword evidence="10" id="KW-1185">Reference proteome</keyword>
<evidence type="ECO:0000256" key="4">
    <source>
        <dbReference type="ARBA" id="ARBA00022912"/>
    </source>
</evidence>
<feature type="compositionally biased region" description="Polar residues" evidence="5">
    <location>
        <begin position="14"/>
        <end position="24"/>
    </location>
</feature>
<dbReference type="SUPFAM" id="SSF52799">
    <property type="entry name" value="(Phosphotyrosine protein) phosphatases II"/>
    <property type="match status" value="1"/>
</dbReference>
<feature type="transmembrane region" description="Helical" evidence="6">
    <location>
        <begin position="299"/>
        <end position="320"/>
    </location>
</feature>
<evidence type="ECO:0000259" key="7">
    <source>
        <dbReference type="PROSITE" id="PS50054"/>
    </source>
</evidence>
<evidence type="ECO:0000259" key="8">
    <source>
        <dbReference type="PROSITE" id="PS50056"/>
    </source>
</evidence>
<protein>
    <recommendedName>
        <fullName evidence="2">protein-tyrosine-phosphatase</fullName>
        <ecNumber evidence="2">3.1.3.48</ecNumber>
    </recommendedName>
</protein>
<reference evidence="9" key="1">
    <citation type="journal article" date="2023" name="Mol. Biol. Evol.">
        <title>Third-Generation Sequencing Reveals the Adaptive Role of the Epigenome in Three Deep-Sea Polychaetes.</title>
        <authorList>
            <person name="Perez M."/>
            <person name="Aroh O."/>
            <person name="Sun Y."/>
            <person name="Lan Y."/>
            <person name="Juniper S.K."/>
            <person name="Young C.R."/>
            <person name="Angers B."/>
            <person name="Qian P.Y."/>
        </authorList>
    </citation>
    <scope>NUCLEOTIDE SEQUENCE</scope>
    <source>
        <strain evidence="9">P08H-3</strain>
    </source>
</reference>
<dbReference type="GO" id="GO:0043409">
    <property type="term" value="P:negative regulation of MAPK cascade"/>
    <property type="evidence" value="ECO:0007669"/>
    <property type="project" value="TreeGrafter"/>
</dbReference>
<dbReference type="PROSITE" id="PS00383">
    <property type="entry name" value="TYR_PHOSPHATASE_1"/>
    <property type="match status" value="1"/>
</dbReference>
<keyword evidence="3" id="KW-0378">Hydrolase</keyword>
<dbReference type="SMART" id="SM00195">
    <property type="entry name" value="DSPc"/>
    <property type="match status" value="1"/>
</dbReference>
<dbReference type="EC" id="3.1.3.48" evidence="2"/>
<dbReference type="InterPro" id="IPR000387">
    <property type="entry name" value="Tyr_Pase_dom"/>
</dbReference>
<dbReference type="PROSITE" id="PS50054">
    <property type="entry name" value="TYR_PHOSPHATASE_DUAL"/>
    <property type="match status" value="1"/>
</dbReference>
<dbReference type="Gene3D" id="3.90.190.10">
    <property type="entry name" value="Protein tyrosine phosphatase superfamily"/>
    <property type="match status" value="1"/>
</dbReference>
<evidence type="ECO:0000313" key="9">
    <source>
        <dbReference type="EMBL" id="KAK2164388.1"/>
    </source>
</evidence>
<dbReference type="CDD" id="cd14498">
    <property type="entry name" value="DSP"/>
    <property type="match status" value="1"/>
</dbReference>
<dbReference type="InterPro" id="IPR000340">
    <property type="entry name" value="Dual-sp_phosphatase_cat-dom"/>
</dbReference>
<dbReference type="Pfam" id="PF00782">
    <property type="entry name" value="DSPc"/>
    <property type="match status" value="1"/>
</dbReference>
<dbReference type="AlphaFoldDB" id="A0AAD9K3R5"/>
<feature type="region of interest" description="Disordered" evidence="5">
    <location>
        <begin position="1"/>
        <end position="26"/>
    </location>
</feature>
<dbReference type="PANTHER" id="PTHR10159">
    <property type="entry name" value="DUAL SPECIFICITY PROTEIN PHOSPHATASE"/>
    <property type="match status" value="1"/>
</dbReference>
<comment type="similarity">
    <text evidence="1">Belongs to the protein-tyrosine phosphatase family. Non-receptor class dual specificity subfamily.</text>
</comment>
<feature type="domain" description="Tyrosine specific protein phosphatases" evidence="8">
    <location>
        <begin position="263"/>
        <end position="324"/>
    </location>
</feature>
<proteinExistence type="inferred from homology"/>
<comment type="caution">
    <text evidence="9">The sequence shown here is derived from an EMBL/GenBank/DDBJ whole genome shotgun (WGS) entry which is preliminary data.</text>
</comment>
<feature type="compositionally biased region" description="Basic and acidic residues" evidence="5">
    <location>
        <begin position="1"/>
        <end position="11"/>
    </location>
</feature>
<accession>A0AAD9K3R5</accession>
<dbReference type="PANTHER" id="PTHR10159:SF519">
    <property type="entry name" value="DUAL SPECIFICITY PROTEIN PHOSPHATASE MPK3"/>
    <property type="match status" value="1"/>
</dbReference>
<dbReference type="EMBL" id="JAODUP010000064">
    <property type="protein sequence ID" value="KAK2164388.1"/>
    <property type="molecule type" value="Genomic_DNA"/>
</dbReference>
<evidence type="ECO:0000256" key="6">
    <source>
        <dbReference type="SAM" id="Phobius"/>
    </source>
</evidence>
<evidence type="ECO:0000256" key="2">
    <source>
        <dbReference type="ARBA" id="ARBA00013064"/>
    </source>
</evidence>
<feature type="domain" description="Tyrosine-protein phosphatase" evidence="7">
    <location>
        <begin position="198"/>
        <end position="346"/>
    </location>
</feature>
<organism evidence="9 10">
    <name type="scientific">Paralvinella palmiformis</name>
    <dbReference type="NCBI Taxonomy" id="53620"/>
    <lineage>
        <taxon>Eukaryota</taxon>
        <taxon>Metazoa</taxon>
        <taxon>Spiralia</taxon>
        <taxon>Lophotrochozoa</taxon>
        <taxon>Annelida</taxon>
        <taxon>Polychaeta</taxon>
        <taxon>Sedentaria</taxon>
        <taxon>Canalipalpata</taxon>
        <taxon>Terebellida</taxon>
        <taxon>Terebelliformia</taxon>
        <taxon>Alvinellidae</taxon>
        <taxon>Paralvinella</taxon>
    </lineage>
</organism>
<gene>
    <name evidence="9" type="ORF">LSH36_64g00017</name>
</gene>
<dbReference type="InterPro" id="IPR020422">
    <property type="entry name" value="TYR_PHOSPHATASE_DUAL_dom"/>
</dbReference>
<keyword evidence="4" id="KW-0904">Protein phosphatase</keyword>
<keyword evidence="6" id="KW-0812">Transmembrane</keyword>
<dbReference type="GO" id="GO:0004725">
    <property type="term" value="F:protein tyrosine phosphatase activity"/>
    <property type="evidence" value="ECO:0007669"/>
    <property type="project" value="UniProtKB-EC"/>
</dbReference>
<keyword evidence="6" id="KW-1133">Transmembrane helix</keyword>